<evidence type="ECO:0000313" key="3">
    <source>
        <dbReference type="Proteomes" id="UP001237152"/>
    </source>
</evidence>
<accession>A0A4D6EIM6</accession>
<dbReference type="Proteomes" id="UP001237152">
    <property type="component" value="Segment"/>
</dbReference>
<name>A0A4D6EIM6_9VIRU</name>
<gene>
    <name evidence="2" type="ORF">pclt_cds_696</name>
</gene>
<evidence type="ECO:0000256" key="1">
    <source>
        <dbReference type="SAM" id="MobiDB-lite"/>
    </source>
</evidence>
<evidence type="ECO:0000313" key="2">
    <source>
        <dbReference type="EMBL" id="QBZ81282.1"/>
    </source>
</evidence>
<protein>
    <submittedName>
        <fullName evidence="2">Uncharacterized protein</fullName>
    </submittedName>
</protein>
<reference evidence="2" key="1">
    <citation type="journal article" date="2019" name="Front. Microbiol.">
        <title>Pandoravirus Celtis Illustrates the Microevolution Processes at Work in the Giant Pandoraviridae Genomes.</title>
        <authorList>
            <person name="Legendre M."/>
            <person name="Alempic J.M."/>
            <person name="Philippe N."/>
            <person name="Lartigue A."/>
            <person name="Jeudy S."/>
            <person name="Poirot O."/>
            <person name="Ta N.T."/>
            <person name="Nin S."/>
            <person name="Coute Y."/>
            <person name="Abergel C."/>
            <person name="Claverie J.M."/>
        </authorList>
    </citation>
    <scope>NUCLEOTIDE SEQUENCE</scope>
</reference>
<dbReference type="EMBL" id="MK174290">
    <property type="protein sequence ID" value="QBZ81282.1"/>
    <property type="molecule type" value="Genomic_DNA"/>
</dbReference>
<organism evidence="2 3">
    <name type="scientific">Pandoravirus celtis</name>
    <dbReference type="NCBI Taxonomy" id="2568002"/>
    <lineage>
        <taxon>Viruses</taxon>
        <taxon>Pandoravirus</taxon>
    </lineage>
</organism>
<feature type="region of interest" description="Disordered" evidence="1">
    <location>
        <begin position="32"/>
        <end position="71"/>
    </location>
</feature>
<sequence length="381" mass="42602">MPRCSRQDVGRSPSAAREIVVCAACQCRAPPDNNTHASTTSSDRARPFSQMQDAQQCGWYSRPGPPGRPLPRLLDARWARGRRHCCHRLSHARRPSALPSPGRYIGPVVKWLRNVNVYSTQSQPWPVNAVNTPVDAFGDRGEPTTTRQQVEALLARITAGYDVPGDEMEDMEPLAAHTSLRDIAPYGRRQYQRQAQGQPIPLLWRTREMVKDASVWTPSCARHRQCRPGWRSPTAGLPGDRLVLRSDHPWTRPSSFCCHHLGIVLSFNAQARATDPPAKVEDAIETVHVKKNSKNCTVLNLYLFSRWGLGMTPPVGRLFWAGVEACASCIRTKRPGRSSSDLKQCAVAIDSSRADGKHQLFRWRDGRQPDHAHAKRLLPSV</sequence>
<feature type="compositionally biased region" description="Polar residues" evidence="1">
    <location>
        <begin position="32"/>
        <end position="42"/>
    </location>
</feature>
<proteinExistence type="predicted"/>